<organism evidence="1 2">
    <name type="scientific">Avena sativa</name>
    <name type="common">Oat</name>
    <dbReference type="NCBI Taxonomy" id="4498"/>
    <lineage>
        <taxon>Eukaryota</taxon>
        <taxon>Viridiplantae</taxon>
        <taxon>Streptophyta</taxon>
        <taxon>Embryophyta</taxon>
        <taxon>Tracheophyta</taxon>
        <taxon>Spermatophyta</taxon>
        <taxon>Magnoliopsida</taxon>
        <taxon>Liliopsida</taxon>
        <taxon>Poales</taxon>
        <taxon>Poaceae</taxon>
        <taxon>BOP clade</taxon>
        <taxon>Pooideae</taxon>
        <taxon>Poodae</taxon>
        <taxon>Poeae</taxon>
        <taxon>Poeae Chloroplast Group 1 (Aveneae type)</taxon>
        <taxon>Aveninae</taxon>
        <taxon>Avena</taxon>
    </lineage>
</organism>
<accession>A0ACD5V5Y4</accession>
<sequence>MSKGKFQSLQGKLAKRVMMIENQMAQGGKEVFIKAIAQSLATYVMGVYKLPLVLCDDLTKIIRDFWWGGENGKRKMHSVAWDIMLKPKIKGGMGFKDMRMFNQALLARQAWRLIHNPESLCAQVLRAKYYPDGNILDTVFTGNASSTWHAIEYGLELLKKGVI</sequence>
<dbReference type="Proteomes" id="UP001732700">
    <property type="component" value="Chromosome 2D"/>
</dbReference>
<protein>
    <submittedName>
        <fullName evidence="1">Uncharacterized protein</fullName>
    </submittedName>
</protein>
<reference evidence="1" key="2">
    <citation type="submission" date="2025-09" db="UniProtKB">
        <authorList>
            <consortium name="EnsemblPlants"/>
        </authorList>
    </citation>
    <scope>IDENTIFICATION</scope>
</reference>
<reference evidence="1" key="1">
    <citation type="submission" date="2021-05" db="EMBL/GenBank/DDBJ databases">
        <authorList>
            <person name="Scholz U."/>
            <person name="Mascher M."/>
            <person name="Fiebig A."/>
        </authorList>
    </citation>
    <scope>NUCLEOTIDE SEQUENCE [LARGE SCALE GENOMIC DNA]</scope>
</reference>
<proteinExistence type="predicted"/>
<evidence type="ECO:0000313" key="2">
    <source>
        <dbReference type="Proteomes" id="UP001732700"/>
    </source>
</evidence>
<keyword evidence="2" id="KW-1185">Reference proteome</keyword>
<name>A0ACD5V5Y4_AVESA</name>
<dbReference type="EnsemblPlants" id="AVESA.00010b.r2.2DG0378180.1">
    <property type="protein sequence ID" value="AVESA.00010b.r2.2DG0378180.1.CDS.1"/>
    <property type="gene ID" value="AVESA.00010b.r2.2DG0378180"/>
</dbReference>
<evidence type="ECO:0000313" key="1">
    <source>
        <dbReference type="EnsemblPlants" id="AVESA.00010b.r2.2DG0378180.1.CDS.1"/>
    </source>
</evidence>